<protein>
    <submittedName>
        <fullName evidence="4">Dihydroxyacetone kinase subunit L</fullName>
    </submittedName>
</protein>
<sequence>MATVDTTEWVRDFAALVDEHAEELTALDAAIGDADHGANMRRGMAAAVAALDDSAPATAAETAKRTAMVLIRTIGGASGPLFGTFFLRFAAAIDSGSDIGDFARAFRAGLEGVIARGKAEPGDKTMVDALGPAAAALDKAVAGGADAAAALAAAAAAADAGRDATTPLVARKGRASYLGERSAGHQDPGATSAALLVRAARSALR</sequence>
<dbReference type="InterPro" id="IPR036117">
    <property type="entry name" value="DhaL_dom_sf"/>
</dbReference>
<evidence type="ECO:0000313" key="4">
    <source>
        <dbReference type="EMBL" id="AYF79275.1"/>
    </source>
</evidence>
<dbReference type="RefSeq" id="WP_120744352.1">
    <property type="nucleotide sequence ID" value="NZ_CP032568.1"/>
</dbReference>
<dbReference type="Proteomes" id="UP000267164">
    <property type="component" value="Chromosome"/>
</dbReference>
<dbReference type="InterPro" id="IPR050861">
    <property type="entry name" value="Dihydroxyacetone_Kinase"/>
</dbReference>
<dbReference type="GO" id="GO:0004371">
    <property type="term" value="F:glycerone kinase activity"/>
    <property type="evidence" value="ECO:0007669"/>
    <property type="project" value="InterPro"/>
</dbReference>
<dbReference type="EMBL" id="CP032568">
    <property type="protein sequence ID" value="AYF79275.1"/>
    <property type="molecule type" value="Genomic_DNA"/>
</dbReference>
<dbReference type="InterPro" id="IPR012737">
    <property type="entry name" value="DhaK_L_YcgS"/>
</dbReference>
<feature type="domain" description="DhaL" evidence="3">
    <location>
        <begin position="4"/>
        <end position="202"/>
    </location>
</feature>
<name>A0A386ZS33_9NOCA</name>
<dbReference type="PANTHER" id="PTHR28629:SF4">
    <property type="entry name" value="TRIOKINASE_FMN CYCLASE"/>
    <property type="match status" value="1"/>
</dbReference>
<dbReference type="InterPro" id="IPR004007">
    <property type="entry name" value="DhaL_dom"/>
</dbReference>
<evidence type="ECO:0000256" key="1">
    <source>
        <dbReference type="ARBA" id="ARBA00022679"/>
    </source>
</evidence>
<dbReference type="OrthoDB" id="9800291at2"/>
<dbReference type="NCBIfam" id="TIGR02365">
    <property type="entry name" value="dha_L_ycgS"/>
    <property type="match status" value="1"/>
</dbReference>
<dbReference type="Gene3D" id="1.25.40.340">
    <property type="match status" value="1"/>
</dbReference>
<keyword evidence="1" id="KW-0808">Transferase</keyword>
<evidence type="ECO:0000259" key="3">
    <source>
        <dbReference type="PROSITE" id="PS51480"/>
    </source>
</evidence>
<dbReference type="AlphaFoldDB" id="A0A386ZS33"/>
<evidence type="ECO:0000256" key="2">
    <source>
        <dbReference type="ARBA" id="ARBA00022777"/>
    </source>
</evidence>
<dbReference type="PROSITE" id="PS51480">
    <property type="entry name" value="DHAL"/>
    <property type="match status" value="1"/>
</dbReference>
<dbReference type="Pfam" id="PF02734">
    <property type="entry name" value="Dak2"/>
    <property type="match status" value="1"/>
</dbReference>
<proteinExistence type="predicted"/>
<dbReference type="PANTHER" id="PTHR28629">
    <property type="entry name" value="TRIOKINASE/FMN CYCLASE"/>
    <property type="match status" value="1"/>
</dbReference>
<keyword evidence="5" id="KW-1185">Reference proteome</keyword>
<accession>A0A386ZS33</accession>
<keyword evidence="2 4" id="KW-0418">Kinase</keyword>
<evidence type="ECO:0000313" key="5">
    <source>
        <dbReference type="Proteomes" id="UP000267164"/>
    </source>
</evidence>
<organism evidence="4 5">
    <name type="scientific">Nocardia yunnanensis</name>
    <dbReference type="NCBI Taxonomy" id="2382165"/>
    <lineage>
        <taxon>Bacteria</taxon>
        <taxon>Bacillati</taxon>
        <taxon>Actinomycetota</taxon>
        <taxon>Actinomycetes</taxon>
        <taxon>Mycobacteriales</taxon>
        <taxon>Nocardiaceae</taxon>
        <taxon>Nocardia</taxon>
    </lineage>
</organism>
<dbReference type="KEGG" id="nyu:D7D52_21945"/>
<dbReference type="GO" id="GO:0019563">
    <property type="term" value="P:glycerol catabolic process"/>
    <property type="evidence" value="ECO:0007669"/>
    <property type="project" value="TreeGrafter"/>
</dbReference>
<dbReference type="GO" id="GO:0005829">
    <property type="term" value="C:cytosol"/>
    <property type="evidence" value="ECO:0007669"/>
    <property type="project" value="TreeGrafter"/>
</dbReference>
<gene>
    <name evidence="4" type="primary">dhaL</name>
    <name evidence="4" type="ORF">D7D52_21945</name>
</gene>
<dbReference type="SMART" id="SM01120">
    <property type="entry name" value="Dak2"/>
    <property type="match status" value="1"/>
</dbReference>
<dbReference type="SUPFAM" id="SSF101473">
    <property type="entry name" value="DhaL-like"/>
    <property type="match status" value="1"/>
</dbReference>
<dbReference type="FunFam" id="1.25.40.340:FF:000002">
    <property type="entry name" value="Dihydroxyacetone kinase, L subunit"/>
    <property type="match status" value="1"/>
</dbReference>
<reference evidence="4 5" key="1">
    <citation type="submission" date="2018-09" db="EMBL/GenBank/DDBJ databases">
        <title>Nocardia yunnanensis sp. nov., an actinomycete isolated from a soil sample.</title>
        <authorList>
            <person name="Zhang J."/>
        </authorList>
    </citation>
    <scope>NUCLEOTIDE SEQUENCE [LARGE SCALE GENOMIC DNA]</scope>
    <source>
        <strain evidence="4 5">CFHS0054</strain>
    </source>
</reference>